<evidence type="ECO:0000259" key="10">
    <source>
        <dbReference type="Pfam" id="PF00723"/>
    </source>
</evidence>
<dbReference type="GO" id="GO:0000272">
    <property type="term" value="P:polysaccharide catabolic process"/>
    <property type="evidence" value="ECO:0007669"/>
    <property type="project" value="UniProtKB-KW"/>
</dbReference>
<gene>
    <name evidence="11" type="ORF">L211DRAFT_793763</name>
</gene>
<protein>
    <recommendedName>
        <fullName evidence="3">glucan 1,4-alpha-glucosidase</fullName>
        <ecNumber evidence="3">3.2.1.3</ecNumber>
    </recommendedName>
    <alternativeName>
        <fullName evidence="9">1,4-alpha-D-glucan glucohydrolase</fullName>
    </alternativeName>
    <alternativeName>
        <fullName evidence="8">Glucan 1,4-alpha-glucosidase</fullName>
    </alternativeName>
</protein>
<dbReference type="SUPFAM" id="SSF48208">
    <property type="entry name" value="Six-hairpin glycosidases"/>
    <property type="match status" value="1"/>
</dbReference>
<dbReference type="InterPro" id="IPR011613">
    <property type="entry name" value="GH15-like"/>
</dbReference>
<evidence type="ECO:0000256" key="2">
    <source>
        <dbReference type="ARBA" id="ARBA00006188"/>
    </source>
</evidence>
<dbReference type="GO" id="GO:0000324">
    <property type="term" value="C:fungal-type vacuole"/>
    <property type="evidence" value="ECO:0007669"/>
    <property type="project" value="TreeGrafter"/>
</dbReference>
<organism evidence="11 12">
    <name type="scientific">Terfezia boudieri ATCC MYA-4762</name>
    <dbReference type="NCBI Taxonomy" id="1051890"/>
    <lineage>
        <taxon>Eukaryota</taxon>
        <taxon>Fungi</taxon>
        <taxon>Dikarya</taxon>
        <taxon>Ascomycota</taxon>
        <taxon>Pezizomycotina</taxon>
        <taxon>Pezizomycetes</taxon>
        <taxon>Pezizales</taxon>
        <taxon>Pezizaceae</taxon>
        <taxon>Terfezia</taxon>
    </lineage>
</organism>
<dbReference type="InterPro" id="IPR000165">
    <property type="entry name" value="Glucoamylase"/>
</dbReference>
<dbReference type="InterPro" id="IPR012341">
    <property type="entry name" value="6hp_glycosidase-like_sf"/>
</dbReference>
<dbReference type="Proteomes" id="UP000267821">
    <property type="component" value="Unassembled WGS sequence"/>
</dbReference>
<name>A0A3N4L9I8_9PEZI</name>
<comment type="similarity">
    <text evidence="2">Belongs to the glycosyl hydrolase 15 family.</text>
</comment>
<dbReference type="STRING" id="1051890.A0A3N4L9I8"/>
<accession>A0A3N4L9I8</accession>
<evidence type="ECO:0000256" key="3">
    <source>
        <dbReference type="ARBA" id="ARBA00012593"/>
    </source>
</evidence>
<keyword evidence="12" id="KW-1185">Reference proteome</keyword>
<evidence type="ECO:0000256" key="4">
    <source>
        <dbReference type="ARBA" id="ARBA00022801"/>
    </source>
</evidence>
<keyword evidence="4" id="KW-0378">Hydrolase</keyword>
<feature type="domain" description="GH15-like" evidence="10">
    <location>
        <begin position="72"/>
        <end position="517"/>
    </location>
</feature>
<dbReference type="PANTHER" id="PTHR31616">
    <property type="entry name" value="TREHALASE"/>
    <property type="match status" value="1"/>
</dbReference>
<dbReference type="PRINTS" id="PR00736">
    <property type="entry name" value="GLHYDRLASE15"/>
</dbReference>
<evidence type="ECO:0000256" key="1">
    <source>
        <dbReference type="ARBA" id="ARBA00001863"/>
    </source>
</evidence>
<dbReference type="InParanoid" id="A0A3N4L9I8"/>
<evidence type="ECO:0000256" key="8">
    <source>
        <dbReference type="ARBA" id="ARBA00033442"/>
    </source>
</evidence>
<proteinExistence type="inferred from homology"/>
<dbReference type="GO" id="GO:0004339">
    <property type="term" value="F:glucan 1,4-alpha-glucosidase activity"/>
    <property type="evidence" value="ECO:0007669"/>
    <property type="project" value="UniProtKB-EC"/>
</dbReference>
<dbReference type="FunCoup" id="A0A3N4L9I8">
    <property type="interactions" value="53"/>
</dbReference>
<evidence type="ECO:0000256" key="6">
    <source>
        <dbReference type="ARBA" id="ARBA00023295"/>
    </source>
</evidence>
<dbReference type="PANTHER" id="PTHR31616:SF9">
    <property type="entry name" value="GLUCOAMYLASE, INTRACELLULAR SPORULATION-SPECIFIC"/>
    <property type="match status" value="1"/>
</dbReference>
<keyword evidence="7" id="KW-0624">Polysaccharide degradation</keyword>
<evidence type="ECO:0000313" key="12">
    <source>
        <dbReference type="Proteomes" id="UP000267821"/>
    </source>
</evidence>
<dbReference type="Gene3D" id="1.50.10.10">
    <property type="match status" value="1"/>
</dbReference>
<evidence type="ECO:0000256" key="9">
    <source>
        <dbReference type="ARBA" id="ARBA00033473"/>
    </source>
</evidence>
<dbReference type="OrthoDB" id="6123450at2759"/>
<comment type="catalytic activity">
    <reaction evidence="1">
        <text>Hydrolysis of terminal (1-&gt;4)-linked alpha-D-glucose residues successively from non-reducing ends of the chains with release of beta-D-glucose.</text>
        <dbReference type="EC" id="3.2.1.3"/>
    </reaction>
</comment>
<dbReference type="EC" id="3.2.1.3" evidence="3"/>
<dbReference type="EMBL" id="ML121587">
    <property type="protein sequence ID" value="RPB19560.1"/>
    <property type="molecule type" value="Genomic_DNA"/>
</dbReference>
<evidence type="ECO:0000256" key="5">
    <source>
        <dbReference type="ARBA" id="ARBA00023277"/>
    </source>
</evidence>
<sequence>MTRIFTTILRTGALSAAFFASLTFSLRYSAEHALHDQQFLSHHKESVLSSVPTPDTALEAWLHDQHIYAFNQMLANIGPNGANARGTAPGCILASPSRHAPNYYYQWIRDGGIVISSLVEQWQKGKWPKEEEKRILDRLLKVFMDYVDIQKNLQWTKNPSGGFYDGGLGEPKFNADGSRFTGNWGRPQRDGPALRTIAIIDVLRVAATTYPTLLTDYPFLRKLYEPSLPATSIIKADLEYVAHTWPRDGFDLWEEVSGVHFFTAMVQLKALEDGASLARKFGDHGAADFYEGQAKELGRSMWKFWDEKRGHLVSTVGITSRSPPRSGLNCDLMLGALHGNGKVFPPWSWEVLTSLEKLVRVMNGRYPNRAPPRTEGRPSGSAIGRYTEDVYDGVGTRGGHAWFICTASVARVLYASVVEFSKKQKFEVTPRNLQFFRMMNPEIIHVGEIEMMDDRLFNETVRWMFEYADGFMDVVRRHVSEDGKKVGHMAEQFDPWTGRQLGARDLTWSYGSFLTAVEERGRARAWIWGK</sequence>
<dbReference type="AlphaFoldDB" id="A0A3N4L9I8"/>
<evidence type="ECO:0000256" key="7">
    <source>
        <dbReference type="ARBA" id="ARBA00023326"/>
    </source>
</evidence>
<dbReference type="Pfam" id="PF00723">
    <property type="entry name" value="Glyco_hydro_15"/>
    <property type="match status" value="1"/>
</dbReference>
<evidence type="ECO:0000313" key="11">
    <source>
        <dbReference type="EMBL" id="RPB19560.1"/>
    </source>
</evidence>
<keyword evidence="6" id="KW-0326">Glycosidase</keyword>
<dbReference type="InterPro" id="IPR008928">
    <property type="entry name" value="6-hairpin_glycosidase_sf"/>
</dbReference>
<reference evidence="11 12" key="1">
    <citation type="journal article" date="2018" name="Nat. Ecol. Evol.">
        <title>Pezizomycetes genomes reveal the molecular basis of ectomycorrhizal truffle lifestyle.</title>
        <authorList>
            <person name="Murat C."/>
            <person name="Payen T."/>
            <person name="Noel B."/>
            <person name="Kuo A."/>
            <person name="Morin E."/>
            <person name="Chen J."/>
            <person name="Kohler A."/>
            <person name="Krizsan K."/>
            <person name="Balestrini R."/>
            <person name="Da Silva C."/>
            <person name="Montanini B."/>
            <person name="Hainaut M."/>
            <person name="Levati E."/>
            <person name="Barry K.W."/>
            <person name="Belfiori B."/>
            <person name="Cichocki N."/>
            <person name="Clum A."/>
            <person name="Dockter R.B."/>
            <person name="Fauchery L."/>
            <person name="Guy J."/>
            <person name="Iotti M."/>
            <person name="Le Tacon F."/>
            <person name="Lindquist E.A."/>
            <person name="Lipzen A."/>
            <person name="Malagnac F."/>
            <person name="Mello A."/>
            <person name="Molinier V."/>
            <person name="Miyauchi S."/>
            <person name="Poulain J."/>
            <person name="Riccioni C."/>
            <person name="Rubini A."/>
            <person name="Sitrit Y."/>
            <person name="Splivallo R."/>
            <person name="Traeger S."/>
            <person name="Wang M."/>
            <person name="Zifcakova L."/>
            <person name="Wipf D."/>
            <person name="Zambonelli A."/>
            <person name="Paolocci F."/>
            <person name="Nowrousian M."/>
            <person name="Ottonello S."/>
            <person name="Baldrian P."/>
            <person name="Spatafora J.W."/>
            <person name="Henrissat B."/>
            <person name="Nagy L.G."/>
            <person name="Aury J.M."/>
            <person name="Wincker P."/>
            <person name="Grigoriev I.V."/>
            <person name="Bonfante P."/>
            <person name="Martin F.M."/>
        </authorList>
    </citation>
    <scope>NUCLEOTIDE SEQUENCE [LARGE SCALE GENOMIC DNA]</scope>
    <source>
        <strain evidence="11 12">ATCC MYA-4762</strain>
    </source>
</reference>
<keyword evidence="5" id="KW-0119">Carbohydrate metabolism</keyword>